<keyword evidence="4" id="KW-1185">Reference proteome</keyword>
<dbReference type="Gramene" id="OE9A042158T1">
    <property type="protein sequence ID" value="OE9A042158C1"/>
    <property type="gene ID" value="OE9A042158"/>
</dbReference>
<keyword evidence="1" id="KW-0175">Coiled coil</keyword>
<feature type="domain" description="J" evidence="2">
    <location>
        <begin position="87"/>
        <end position="151"/>
    </location>
</feature>
<proteinExistence type="predicted"/>
<dbReference type="PRINTS" id="PR00625">
    <property type="entry name" value="JDOMAIN"/>
</dbReference>
<sequence>MAESKKGEAPNASITLEEEALFLKNLAENKYSSKRLKSAIKYAKRAFELYPTLDGLAEMLTAFKIIQTAANPIFETAPESNSFSPPDYYKILQVERFAHINTIKKQYKKLALTLHPDKNPFAASEEAFKLVAEAVRVLSDKIRRTEFDMRLRIAMQTEAGEGAERIEETFWTACSTCRLLHQFEKKYLGHNLMCPRCKKSFKAVEVQENSENEENVGVEENGATPTRISVRIRERVKKGGKLGDLEKGGFGGKKISGVAESLERSGQKVKKNVGGNGVLAINLRSKRGGKVRNIGGRGTRGNGGLTLKRVEKVGNLEKNGDSSNSDGVLIKELRSTIVGGKVRDKGEEMRSIEVEAVESERAKRAKTREEEMMTLAQMQMLVKKKADVEKLKLDDVKERPDVVEEEKLKVKEKEREKEKLILKEKNGQKEKEKVNEMVNVSKKRARSRISKENCLDIMKIRALESTVDLDIEGISASKKVDLEIMHVEDSDFYDFDKDRRGRSFKKGQVWAVYDDDDGMPRHYALVDEIVSVNPFEVTISWLDFQNNGNEVWTGSVKTGFHVSCGRFKVSRKTSVKYLNMFSHAVDCERAARELYRIYPKKGSVWALYNENTLNAEGMNQGVMDKPCFDIVVCLTSFSDVYGLSIGYLEKVHGFRTIFKRREVGATAIKLLEKDDIKLFSHQIPARKLSGDEASGLPKDCWELDPASLQSQLLNGCT</sequence>
<evidence type="ECO:0000313" key="4">
    <source>
        <dbReference type="Proteomes" id="UP000594638"/>
    </source>
</evidence>
<dbReference type="SMART" id="SM00271">
    <property type="entry name" value="DnaJ"/>
    <property type="match status" value="1"/>
</dbReference>
<evidence type="ECO:0000256" key="1">
    <source>
        <dbReference type="SAM" id="Coils"/>
    </source>
</evidence>
<dbReference type="PANTHER" id="PTHR44137">
    <property type="entry name" value="BNAC03G44070D PROTEIN"/>
    <property type="match status" value="1"/>
</dbReference>
<feature type="coiled-coil region" evidence="1">
    <location>
        <begin position="403"/>
        <end position="430"/>
    </location>
</feature>
<dbReference type="EMBL" id="CACTIH010005440">
    <property type="protein sequence ID" value="CAA2992690.1"/>
    <property type="molecule type" value="Genomic_DNA"/>
</dbReference>
<protein>
    <recommendedName>
        <fullName evidence="2">J domain-containing protein</fullName>
    </recommendedName>
</protein>
<dbReference type="Gene3D" id="1.10.287.110">
    <property type="entry name" value="DnaJ domain"/>
    <property type="match status" value="1"/>
</dbReference>
<gene>
    <name evidence="3" type="ORF">OLEA9_A042158</name>
</gene>
<dbReference type="InterPro" id="IPR001623">
    <property type="entry name" value="DnaJ_domain"/>
</dbReference>
<name>A0A8S0SIP3_OLEEU</name>
<evidence type="ECO:0000313" key="3">
    <source>
        <dbReference type="EMBL" id="CAA2992690.1"/>
    </source>
</evidence>
<organism evidence="3 4">
    <name type="scientific">Olea europaea subsp. europaea</name>
    <dbReference type="NCBI Taxonomy" id="158383"/>
    <lineage>
        <taxon>Eukaryota</taxon>
        <taxon>Viridiplantae</taxon>
        <taxon>Streptophyta</taxon>
        <taxon>Embryophyta</taxon>
        <taxon>Tracheophyta</taxon>
        <taxon>Spermatophyta</taxon>
        <taxon>Magnoliopsida</taxon>
        <taxon>eudicotyledons</taxon>
        <taxon>Gunneridae</taxon>
        <taxon>Pentapetalae</taxon>
        <taxon>asterids</taxon>
        <taxon>lamiids</taxon>
        <taxon>Lamiales</taxon>
        <taxon>Oleaceae</taxon>
        <taxon>Oleeae</taxon>
        <taxon>Olea</taxon>
    </lineage>
</organism>
<dbReference type="InterPro" id="IPR036869">
    <property type="entry name" value="J_dom_sf"/>
</dbReference>
<dbReference type="PANTHER" id="PTHR44137:SF24">
    <property type="entry name" value="DNAJ HEAT SHOCK N-TERMINAL DOMAIN-CONTAINING PROTEIN"/>
    <property type="match status" value="1"/>
</dbReference>
<dbReference type="PROSITE" id="PS50076">
    <property type="entry name" value="DNAJ_2"/>
    <property type="match status" value="1"/>
</dbReference>
<dbReference type="Pfam" id="PF11926">
    <property type="entry name" value="DUF3444"/>
    <property type="match status" value="1"/>
</dbReference>
<dbReference type="SUPFAM" id="SSF46565">
    <property type="entry name" value="Chaperone J-domain"/>
    <property type="match status" value="1"/>
</dbReference>
<dbReference type="OrthoDB" id="66964at2759"/>
<dbReference type="CDD" id="cd06257">
    <property type="entry name" value="DnaJ"/>
    <property type="match status" value="1"/>
</dbReference>
<dbReference type="Proteomes" id="UP000594638">
    <property type="component" value="Unassembled WGS sequence"/>
</dbReference>
<comment type="caution">
    <text evidence="3">The sequence shown here is derived from an EMBL/GenBank/DDBJ whole genome shotgun (WGS) entry which is preliminary data.</text>
</comment>
<dbReference type="Pfam" id="PF23551">
    <property type="entry name" value="Zn_ribbon_20"/>
    <property type="match status" value="1"/>
</dbReference>
<evidence type="ECO:0000259" key="2">
    <source>
        <dbReference type="PROSITE" id="PS50076"/>
    </source>
</evidence>
<accession>A0A8S0SIP3</accession>
<dbReference type="AlphaFoldDB" id="A0A8S0SIP3"/>
<dbReference type="Pfam" id="PF00226">
    <property type="entry name" value="DnaJ"/>
    <property type="match status" value="1"/>
</dbReference>
<dbReference type="InterPro" id="IPR024593">
    <property type="entry name" value="DUF3444"/>
</dbReference>
<dbReference type="InterPro" id="IPR056988">
    <property type="entry name" value="Zn_ribbon_pln"/>
</dbReference>
<reference evidence="3 4" key="1">
    <citation type="submission" date="2019-12" db="EMBL/GenBank/DDBJ databases">
        <authorList>
            <person name="Alioto T."/>
            <person name="Alioto T."/>
            <person name="Gomez Garrido J."/>
        </authorList>
    </citation>
    <scope>NUCLEOTIDE SEQUENCE [LARGE SCALE GENOMIC DNA]</scope>
</reference>